<dbReference type="GO" id="GO:0004500">
    <property type="term" value="F:dopamine beta-monooxygenase activity"/>
    <property type="evidence" value="ECO:0007669"/>
    <property type="project" value="InterPro"/>
</dbReference>
<dbReference type="InterPro" id="IPR045266">
    <property type="entry name" value="DOH_DOMON"/>
</dbReference>
<evidence type="ECO:0000313" key="4">
    <source>
        <dbReference type="RefSeq" id="XP_041420557.1"/>
    </source>
</evidence>
<reference evidence="4" key="1">
    <citation type="submission" date="2025-08" db="UniProtKB">
        <authorList>
            <consortium name="RefSeq"/>
        </authorList>
    </citation>
    <scope>IDENTIFICATION</scope>
    <source>
        <strain evidence="4">J_2021</strain>
        <tissue evidence="4">Erythrocytes</tissue>
    </source>
</reference>
<proteinExistence type="predicted"/>
<dbReference type="PANTHER" id="PTHR10157:SF28">
    <property type="entry name" value="DBH-LIKE MONOOXYGENASE PROTEIN 1"/>
    <property type="match status" value="1"/>
</dbReference>
<feature type="domain" description="DOMON" evidence="2">
    <location>
        <begin position="32"/>
        <end position="145"/>
    </location>
</feature>
<dbReference type="GO" id="GO:0042421">
    <property type="term" value="P:norepinephrine biosynthetic process"/>
    <property type="evidence" value="ECO:0007669"/>
    <property type="project" value="TreeGrafter"/>
</dbReference>
<dbReference type="GO" id="GO:0006589">
    <property type="term" value="P:octopamine biosynthetic process"/>
    <property type="evidence" value="ECO:0007669"/>
    <property type="project" value="TreeGrafter"/>
</dbReference>
<dbReference type="RefSeq" id="XP_041420557.1">
    <property type="nucleotide sequence ID" value="XM_041564623.1"/>
</dbReference>
<feature type="chain" id="PRO_5035324242" evidence="1">
    <location>
        <begin position="17"/>
        <end position="244"/>
    </location>
</feature>
<evidence type="ECO:0000313" key="3">
    <source>
        <dbReference type="Proteomes" id="UP000186698"/>
    </source>
</evidence>
<keyword evidence="3" id="KW-1185">Reference proteome</keyword>
<dbReference type="Pfam" id="PF03351">
    <property type="entry name" value="DOMON"/>
    <property type="match status" value="1"/>
</dbReference>
<organism evidence="3 4">
    <name type="scientific">Xenopus laevis</name>
    <name type="common">African clawed frog</name>
    <dbReference type="NCBI Taxonomy" id="8355"/>
    <lineage>
        <taxon>Eukaryota</taxon>
        <taxon>Metazoa</taxon>
        <taxon>Chordata</taxon>
        <taxon>Craniata</taxon>
        <taxon>Vertebrata</taxon>
        <taxon>Euteleostomi</taxon>
        <taxon>Amphibia</taxon>
        <taxon>Batrachia</taxon>
        <taxon>Anura</taxon>
        <taxon>Pipoidea</taxon>
        <taxon>Pipidae</taxon>
        <taxon>Xenopodinae</taxon>
        <taxon>Xenopus</taxon>
        <taxon>Xenopus</taxon>
    </lineage>
</organism>
<dbReference type="AlphaFoldDB" id="A0A8J1KTA0"/>
<dbReference type="InterPro" id="IPR000945">
    <property type="entry name" value="DBH-like"/>
</dbReference>
<dbReference type="OrthoDB" id="10003276at2759"/>
<accession>A0A8J1KTA0</accession>
<evidence type="ECO:0000259" key="2">
    <source>
        <dbReference type="PROSITE" id="PS50836"/>
    </source>
</evidence>
<protein>
    <submittedName>
        <fullName evidence="4">DBH-like monooxygenase protein 1 isoform X1</fullName>
    </submittedName>
</protein>
<dbReference type="PANTHER" id="PTHR10157">
    <property type="entry name" value="DOPAMINE BETA HYDROXYLASE RELATED"/>
    <property type="match status" value="1"/>
</dbReference>
<sequence>MSAFFFLFPFFATALSVDLQPYSHSAMLDGQGKYMLHWRHHGTSVTFLLQVETLGYVGFGFSPNGDMASSDIVIGGVEGGKPYLQDFYSDSNRILHRDPHQNYLLEYAMENGTYTILKFSRDLHTCDPNDKTITESTIRVIWAFHNEDFGQTGPTYHGLNKGRKSLRLLNPEKTYIKPVDAPSFNFTNRNVSLNVFICFLLYKTVSMAFCCFSCRNGPIITSGKSLWRLNIKIITHISCKISIF</sequence>
<dbReference type="PROSITE" id="PS50836">
    <property type="entry name" value="DOMON"/>
    <property type="match status" value="1"/>
</dbReference>
<feature type="signal peptide" evidence="1">
    <location>
        <begin position="1"/>
        <end position="16"/>
    </location>
</feature>
<keyword evidence="1" id="KW-0732">Signal</keyword>
<dbReference type="SMART" id="SM00664">
    <property type="entry name" value="DoH"/>
    <property type="match status" value="1"/>
</dbReference>
<dbReference type="KEGG" id="xla:121394238"/>
<dbReference type="GO" id="GO:0005615">
    <property type="term" value="C:extracellular space"/>
    <property type="evidence" value="ECO:0007669"/>
    <property type="project" value="TreeGrafter"/>
</dbReference>
<dbReference type="Proteomes" id="UP000186698">
    <property type="component" value="Chromosome 5S"/>
</dbReference>
<dbReference type="GeneID" id="121394238"/>
<dbReference type="InterPro" id="IPR005018">
    <property type="entry name" value="DOMON_domain"/>
</dbReference>
<dbReference type="GO" id="GO:0005507">
    <property type="term" value="F:copper ion binding"/>
    <property type="evidence" value="ECO:0007669"/>
    <property type="project" value="TreeGrafter"/>
</dbReference>
<dbReference type="GO" id="GO:0042420">
    <property type="term" value="P:dopamine catabolic process"/>
    <property type="evidence" value="ECO:0007669"/>
    <property type="project" value="TreeGrafter"/>
</dbReference>
<gene>
    <name evidence="4" type="primary">LOC121394238</name>
</gene>
<dbReference type="CDD" id="cd09631">
    <property type="entry name" value="DOMON_DOH"/>
    <property type="match status" value="1"/>
</dbReference>
<name>A0A8J1KTA0_XENLA</name>
<dbReference type="GO" id="GO:0030667">
    <property type="term" value="C:secretory granule membrane"/>
    <property type="evidence" value="ECO:0007669"/>
    <property type="project" value="TreeGrafter"/>
</dbReference>
<evidence type="ECO:0000256" key="1">
    <source>
        <dbReference type="SAM" id="SignalP"/>
    </source>
</evidence>